<reference evidence="3" key="2">
    <citation type="submission" date="2020-11" db="EMBL/GenBank/DDBJ databases">
        <authorList>
            <consortium name="DOE Joint Genome Institute"/>
            <person name="Kuo A."/>
            <person name="Miyauchi S."/>
            <person name="Kiss E."/>
            <person name="Drula E."/>
            <person name="Kohler A."/>
            <person name="Sanchez-Garcia M."/>
            <person name="Andreopoulos B."/>
            <person name="Barry K.W."/>
            <person name="Bonito G."/>
            <person name="Buee M."/>
            <person name="Carver A."/>
            <person name="Chen C."/>
            <person name="Cichocki N."/>
            <person name="Clum A."/>
            <person name="Culley D."/>
            <person name="Crous P.W."/>
            <person name="Fauchery L."/>
            <person name="Girlanda M."/>
            <person name="Hayes R."/>
            <person name="Keri Z."/>
            <person name="Labutti K."/>
            <person name="Lipzen A."/>
            <person name="Lombard V."/>
            <person name="Magnuson J."/>
            <person name="Maillard F."/>
            <person name="Morin E."/>
            <person name="Murat C."/>
            <person name="Nolan M."/>
            <person name="Ohm R."/>
            <person name="Pangilinan J."/>
            <person name="Pereira M."/>
            <person name="Perotto S."/>
            <person name="Peter M."/>
            <person name="Riley R."/>
            <person name="Sitrit Y."/>
            <person name="Stielow B."/>
            <person name="Szollosi G."/>
            <person name="Zifcakova L."/>
            <person name="Stursova M."/>
            <person name="Spatafora J.W."/>
            <person name="Tedersoo L."/>
            <person name="Vaario L.-M."/>
            <person name="Yamada A."/>
            <person name="Yan M."/>
            <person name="Wang P."/>
            <person name="Xu J."/>
            <person name="Bruns T."/>
            <person name="Baldrian P."/>
            <person name="Vilgalys R."/>
            <person name="Henrissat B."/>
            <person name="Grigoriev I.V."/>
            <person name="Hibbett D."/>
            <person name="Nagy L.G."/>
            <person name="Martin F.M."/>
        </authorList>
    </citation>
    <scope>NUCLEOTIDE SEQUENCE</scope>
    <source>
        <strain evidence="3">UH-Tt-Lm1</strain>
    </source>
</reference>
<feature type="region of interest" description="Disordered" evidence="2">
    <location>
        <begin position="123"/>
        <end position="244"/>
    </location>
</feature>
<reference evidence="3" key="1">
    <citation type="journal article" date="2020" name="Nat. Commun.">
        <title>Large-scale genome sequencing of mycorrhizal fungi provides insights into the early evolution of symbiotic traits.</title>
        <authorList>
            <person name="Miyauchi S."/>
            <person name="Kiss E."/>
            <person name="Kuo A."/>
            <person name="Drula E."/>
            <person name="Kohler A."/>
            <person name="Sanchez-Garcia M."/>
            <person name="Morin E."/>
            <person name="Andreopoulos B."/>
            <person name="Barry K.W."/>
            <person name="Bonito G."/>
            <person name="Buee M."/>
            <person name="Carver A."/>
            <person name="Chen C."/>
            <person name="Cichocki N."/>
            <person name="Clum A."/>
            <person name="Culley D."/>
            <person name="Crous P.W."/>
            <person name="Fauchery L."/>
            <person name="Girlanda M."/>
            <person name="Hayes R.D."/>
            <person name="Keri Z."/>
            <person name="LaButti K."/>
            <person name="Lipzen A."/>
            <person name="Lombard V."/>
            <person name="Magnuson J."/>
            <person name="Maillard F."/>
            <person name="Murat C."/>
            <person name="Nolan M."/>
            <person name="Ohm R.A."/>
            <person name="Pangilinan J."/>
            <person name="Pereira M.F."/>
            <person name="Perotto S."/>
            <person name="Peter M."/>
            <person name="Pfister S."/>
            <person name="Riley R."/>
            <person name="Sitrit Y."/>
            <person name="Stielow J.B."/>
            <person name="Szollosi G."/>
            <person name="Zifcakova L."/>
            <person name="Stursova M."/>
            <person name="Spatafora J.W."/>
            <person name="Tedersoo L."/>
            <person name="Vaario L.M."/>
            <person name="Yamada A."/>
            <person name="Yan M."/>
            <person name="Wang P."/>
            <person name="Xu J."/>
            <person name="Bruns T."/>
            <person name="Baldrian P."/>
            <person name="Vilgalys R."/>
            <person name="Dunand C."/>
            <person name="Henrissat B."/>
            <person name="Grigoriev I.V."/>
            <person name="Hibbett D."/>
            <person name="Nagy L.G."/>
            <person name="Martin F.M."/>
        </authorList>
    </citation>
    <scope>NUCLEOTIDE SEQUENCE</scope>
    <source>
        <strain evidence="3">UH-Tt-Lm1</strain>
    </source>
</reference>
<organism evidence="3 4">
    <name type="scientific">Thelephora terrestris</name>
    <dbReference type="NCBI Taxonomy" id="56493"/>
    <lineage>
        <taxon>Eukaryota</taxon>
        <taxon>Fungi</taxon>
        <taxon>Dikarya</taxon>
        <taxon>Basidiomycota</taxon>
        <taxon>Agaricomycotina</taxon>
        <taxon>Agaricomycetes</taxon>
        <taxon>Thelephorales</taxon>
        <taxon>Thelephoraceae</taxon>
        <taxon>Thelephora</taxon>
    </lineage>
</organism>
<feature type="region of interest" description="Disordered" evidence="2">
    <location>
        <begin position="317"/>
        <end position="468"/>
    </location>
</feature>
<comment type="caution">
    <text evidence="3">The sequence shown here is derived from an EMBL/GenBank/DDBJ whole genome shotgun (WGS) entry which is preliminary data.</text>
</comment>
<feature type="coiled-coil region" evidence="1">
    <location>
        <begin position="566"/>
        <end position="597"/>
    </location>
</feature>
<dbReference type="Proteomes" id="UP000736335">
    <property type="component" value="Unassembled WGS sequence"/>
</dbReference>
<feature type="compositionally biased region" description="Polar residues" evidence="2">
    <location>
        <begin position="184"/>
        <end position="196"/>
    </location>
</feature>
<accession>A0A9P6H246</accession>
<feature type="compositionally biased region" description="Polar residues" evidence="2">
    <location>
        <begin position="271"/>
        <end position="286"/>
    </location>
</feature>
<proteinExistence type="predicted"/>
<gene>
    <name evidence="3" type="ORF">BJ322DRAFT_1096364</name>
</gene>
<feature type="region of interest" description="Disordered" evidence="2">
    <location>
        <begin position="263"/>
        <end position="296"/>
    </location>
</feature>
<protein>
    <submittedName>
        <fullName evidence="3">Uncharacterized protein</fullName>
    </submittedName>
</protein>
<feature type="compositionally biased region" description="Basic and acidic residues" evidence="2">
    <location>
        <begin position="123"/>
        <end position="139"/>
    </location>
</feature>
<feature type="coiled-coil region" evidence="1">
    <location>
        <begin position="622"/>
        <end position="649"/>
    </location>
</feature>
<sequence length="685" mass="78464">MNITIRLELQYQGDKARKMNHDRDPGHRVLPWSPYDPTRSKLPEDAFSWRRMLDNDLKALEFGHPETVNYVKQSAKIFCNYVVEENGPAHRSLCARIAQLEKPTMRAFKENICLKYVKIMSSRYERRRERDSEPDERTQRSISPGPPRKRSRTDAEQPGSRLVYQRPRSPSPQPQPSTPRYPAATTQHKPSETPTPSVRPHQDDRNKLSPRLQKTAQNSFSSQTSTTPPRDHKNSSNHTPAPQAPLKLSSALATLSSSTALSSMLSRTDGAENSQRATNSISQSPTRAPAPKPTLGASATQFDLAKLHSLSQALQNHGSISAPSTDGNGNAHIPKQAVSATEPRSTHPMATERSSSSLAEKASDAYREYVRPVYNEGESRQRRASTSSRTSERPFYGVYRKESFGSRPDHPHYEDPEATNVSRRRSRSPMLIPRGPVQMRVRSPVRHPRDASNGDVQAMSYNEKERDTTWERERGWLREREQDRGREFEREWETREHERERQLEWERAREREREQERDRERERERSRQVSGDLNGVHPSRKALIDDARHRETGAPMTLAMDSDNMIKSLQDELASAKMALAQAREELEAEKRFSANEKQYAATCAQKYLLLRERSQLTKDTLVKAQNDFKSEKRKNEELEQVISDLQREMTSPKMVPEVLDALIKIAGMSVRVKDVLDREGYMVT</sequence>
<evidence type="ECO:0000256" key="1">
    <source>
        <dbReference type="SAM" id="Coils"/>
    </source>
</evidence>
<dbReference type="AlphaFoldDB" id="A0A9P6H246"/>
<keyword evidence="1" id="KW-0175">Coiled coil</keyword>
<feature type="compositionally biased region" description="Basic and acidic residues" evidence="2">
    <location>
        <begin position="399"/>
        <end position="415"/>
    </location>
</feature>
<keyword evidence="4" id="KW-1185">Reference proteome</keyword>
<evidence type="ECO:0000256" key="2">
    <source>
        <dbReference type="SAM" id="MobiDB-lite"/>
    </source>
</evidence>
<name>A0A9P6H246_9AGAM</name>
<feature type="compositionally biased region" description="Polar residues" evidence="2">
    <location>
        <begin position="317"/>
        <end position="328"/>
    </location>
</feature>
<feature type="compositionally biased region" description="Pro residues" evidence="2">
    <location>
        <begin position="169"/>
        <end position="179"/>
    </location>
</feature>
<dbReference type="OrthoDB" id="3317009at2759"/>
<evidence type="ECO:0000313" key="3">
    <source>
        <dbReference type="EMBL" id="KAF9777527.1"/>
    </source>
</evidence>
<feature type="region of interest" description="Disordered" evidence="2">
    <location>
        <begin position="499"/>
        <end position="538"/>
    </location>
</feature>
<feature type="compositionally biased region" description="Basic and acidic residues" evidence="2">
    <location>
        <begin position="499"/>
        <end position="527"/>
    </location>
</feature>
<feature type="compositionally biased region" description="Polar residues" evidence="2">
    <location>
        <begin position="212"/>
        <end position="228"/>
    </location>
</feature>
<feature type="compositionally biased region" description="Basic and acidic residues" evidence="2">
    <location>
        <begin position="361"/>
        <end position="370"/>
    </location>
</feature>
<dbReference type="EMBL" id="WIUZ02000034">
    <property type="protein sequence ID" value="KAF9777527.1"/>
    <property type="molecule type" value="Genomic_DNA"/>
</dbReference>
<evidence type="ECO:0000313" key="4">
    <source>
        <dbReference type="Proteomes" id="UP000736335"/>
    </source>
</evidence>